<evidence type="ECO:0000256" key="3">
    <source>
        <dbReference type="ARBA" id="ARBA00023235"/>
    </source>
</evidence>
<evidence type="ECO:0000313" key="8">
    <source>
        <dbReference type="EMBL" id="VFT78069.1"/>
    </source>
</evidence>
<dbReference type="Pfam" id="PF00160">
    <property type="entry name" value="Pro_isomerase"/>
    <property type="match status" value="1"/>
</dbReference>
<dbReference type="PANTHER" id="PTHR11071:SF561">
    <property type="entry name" value="PEPTIDYL-PROLYL CIS-TRANS ISOMERASE D-RELATED"/>
    <property type="match status" value="1"/>
</dbReference>
<dbReference type="FunFam" id="2.40.100.10:FF:000025">
    <property type="entry name" value="Peptidyl-prolyl cis-trans isomerase CYP19-2"/>
    <property type="match status" value="1"/>
</dbReference>
<reference evidence="7" key="2">
    <citation type="submission" date="2019-06" db="EMBL/GenBank/DDBJ databases">
        <title>Genomics analysis of Aphanomyces spp. identifies a new class of oomycete effector associated with host adaptation.</title>
        <authorList>
            <person name="Gaulin E."/>
        </authorList>
    </citation>
    <scope>NUCLEOTIDE SEQUENCE</scope>
    <source>
        <strain evidence="7">CBS 578.67</strain>
    </source>
</reference>
<dbReference type="Gene3D" id="2.40.100.10">
    <property type="entry name" value="Cyclophilin-like"/>
    <property type="match status" value="1"/>
</dbReference>
<accession>A0A485K4N5</accession>
<feature type="compositionally biased region" description="Acidic residues" evidence="5">
    <location>
        <begin position="198"/>
        <end position="213"/>
    </location>
</feature>
<comment type="similarity">
    <text evidence="4">Belongs to the cyclophilin-type PPIase family.</text>
</comment>
<reference evidence="8 9" key="1">
    <citation type="submission" date="2019-03" db="EMBL/GenBank/DDBJ databases">
        <authorList>
            <person name="Gaulin E."/>
            <person name="Dumas B."/>
        </authorList>
    </citation>
    <scope>NUCLEOTIDE SEQUENCE [LARGE SCALE GENOMIC DNA]</scope>
    <source>
        <strain evidence="8">CBS 568.67</strain>
    </source>
</reference>
<evidence type="ECO:0000256" key="4">
    <source>
        <dbReference type="RuleBase" id="RU363019"/>
    </source>
</evidence>
<dbReference type="EC" id="5.2.1.8" evidence="4"/>
<evidence type="ECO:0000313" key="7">
    <source>
        <dbReference type="EMBL" id="KAF0719723.1"/>
    </source>
</evidence>
<evidence type="ECO:0000256" key="5">
    <source>
        <dbReference type="SAM" id="MobiDB-lite"/>
    </source>
</evidence>
<sequence>MAEAPVAQSMYEFTMGSGKGNPLVYLDIAIGNDPLRRLRFELFYPQLPATVENFRLLCTGEPATKGQKKALSYKGSNIHRVIPGFMMQGGDITHGNGSGGSAANMRTFDDEGFPFKHMAGSLSMAHQSNSNKSQFFVCFRECSWLNGKHVVFGQLVVEDMQHLKDFEVLGTSTGLPRKSIAIFGSGQLCGKNLANATDMDDDDDENRDNDDEI</sequence>
<dbReference type="InterPro" id="IPR029000">
    <property type="entry name" value="Cyclophilin-like_dom_sf"/>
</dbReference>
<dbReference type="PANTHER" id="PTHR11071">
    <property type="entry name" value="PEPTIDYL-PROLYL CIS-TRANS ISOMERASE"/>
    <property type="match status" value="1"/>
</dbReference>
<keyword evidence="9" id="KW-1185">Reference proteome</keyword>
<dbReference type="GO" id="GO:0005737">
    <property type="term" value="C:cytoplasm"/>
    <property type="evidence" value="ECO:0007669"/>
    <property type="project" value="TreeGrafter"/>
</dbReference>
<comment type="function">
    <text evidence="4">PPIases accelerate the folding of proteins. It catalyzes the cis-trans isomerization of proline imidic peptide bonds in oligopeptides.</text>
</comment>
<feature type="domain" description="PPIase cyclophilin-type" evidence="6">
    <location>
        <begin position="25"/>
        <end position="187"/>
    </location>
</feature>
<feature type="region of interest" description="Disordered" evidence="5">
    <location>
        <begin position="194"/>
        <end position="213"/>
    </location>
</feature>
<keyword evidence="3 4" id="KW-0413">Isomerase</keyword>
<dbReference type="SUPFAM" id="SSF50891">
    <property type="entry name" value="Cyclophilin-like"/>
    <property type="match status" value="1"/>
</dbReference>
<dbReference type="PROSITE" id="PS50072">
    <property type="entry name" value="CSA_PPIASE_2"/>
    <property type="match status" value="1"/>
</dbReference>
<comment type="catalytic activity">
    <reaction evidence="1 4">
        <text>[protein]-peptidylproline (omega=180) = [protein]-peptidylproline (omega=0)</text>
        <dbReference type="Rhea" id="RHEA:16237"/>
        <dbReference type="Rhea" id="RHEA-COMP:10747"/>
        <dbReference type="Rhea" id="RHEA-COMP:10748"/>
        <dbReference type="ChEBI" id="CHEBI:83833"/>
        <dbReference type="ChEBI" id="CHEBI:83834"/>
        <dbReference type="EC" id="5.2.1.8"/>
    </reaction>
</comment>
<dbReference type="GO" id="GO:0006457">
    <property type="term" value="P:protein folding"/>
    <property type="evidence" value="ECO:0007669"/>
    <property type="project" value="TreeGrafter"/>
</dbReference>
<dbReference type="Proteomes" id="UP000332933">
    <property type="component" value="Unassembled WGS sequence"/>
</dbReference>
<name>A0A485K4N5_9STRA</name>
<dbReference type="EMBL" id="CAADRA010000052">
    <property type="protein sequence ID" value="VFT78069.1"/>
    <property type="molecule type" value="Genomic_DNA"/>
</dbReference>
<proteinExistence type="inferred from homology"/>
<protein>
    <recommendedName>
        <fullName evidence="4">Peptidyl-prolyl cis-trans isomerase</fullName>
        <shortName evidence="4">PPIase</shortName>
        <ecNumber evidence="4">5.2.1.8</ecNumber>
    </recommendedName>
</protein>
<dbReference type="InterPro" id="IPR002130">
    <property type="entry name" value="Cyclophilin-type_PPIase_dom"/>
</dbReference>
<organism evidence="8 9">
    <name type="scientific">Aphanomyces stellatus</name>
    <dbReference type="NCBI Taxonomy" id="120398"/>
    <lineage>
        <taxon>Eukaryota</taxon>
        <taxon>Sar</taxon>
        <taxon>Stramenopiles</taxon>
        <taxon>Oomycota</taxon>
        <taxon>Saprolegniomycetes</taxon>
        <taxon>Saprolegniales</taxon>
        <taxon>Verrucalvaceae</taxon>
        <taxon>Aphanomyces</taxon>
    </lineage>
</organism>
<evidence type="ECO:0000256" key="2">
    <source>
        <dbReference type="ARBA" id="ARBA00023110"/>
    </source>
</evidence>
<dbReference type="OrthoDB" id="193499at2759"/>
<evidence type="ECO:0000313" key="9">
    <source>
        <dbReference type="Proteomes" id="UP000332933"/>
    </source>
</evidence>
<dbReference type="PRINTS" id="PR00153">
    <property type="entry name" value="CSAPPISMRASE"/>
</dbReference>
<dbReference type="GO" id="GO:0003755">
    <property type="term" value="F:peptidyl-prolyl cis-trans isomerase activity"/>
    <property type="evidence" value="ECO:0007669"/>
    <property type="project" value="UniProtKB-UniRule"/>
</dbReference>
<keyword evidence="2 4" id="KW-0697">Rotamase</keyword>
<dbReference type="AlphaFoldDB" id="A0A485K4N5"/>
<dbReference type="EMBL" id="VJMH01000052">
    <property type="protein sequence ID" value="KAF0719723.1"/>
    <property type="molecule type" value="Genomic_DNA"/>
</dbReference>
<evidence type="ECO:0000259" key="6">
    <source>
        <dbReference type="PROSITE" id="PS50072"/>
    </source>
</evidence>
<evidence type="ECO:0000256" key="1">
    <source>
        <dbReference type="ARBA" id="ARBA00000971"/>
    </source>
</evidence>
<gene>
    <name evidence="8" type="primary">Aste57867_845</name>
    <name evidence="7" type="ORF">As57867_000844</name>
    <name evidence="8" type="ORF">ASTE57867_845</name>
</gene>
<dbReference type="GO" id="GO:0016018">
    <property type="term" value="F:cyclosporin A binding"/>
    <property type="evidence" value="ECO:0007669"/>
    <property type="project" value="TreeGrafter"/>
</dbReference>